<name>A0A7K8ZPH2_9PASS</name>
<evidence type="ECO:0000256" key="4">
    <source>
        <dbReference type="ARBA" id="ARBA00001946"/>
    </source>
</evidence>
<evidence type="ECO:0000256" key="20">
    <source>
        <dbReference type="ARBA" id="ARBA00081761"/>
    </source>
</evidence>
<comment type="similarity">
    <text evidence="5">Belongs to the serine/threonine dehydratase family.</text>
</comment>
<feature type="non-terminal residue" evidence="22">
    <location>
        <position position="1"/>
    </location>
</feature>
<dbReference type="CDD" id="cd01562">
    <property type="entry name" value="Thr-dehyd"/>
    <property type="match status" value="1"/>
</dbReference>
<dbReference type="AlphaFoldDB" id="A0A7K8ZPH2"/>
<accession>A0A7K8ZPH2</accession>
<evidence type="ECO:0000256" key="1">
    <source>
        <dbReference type="ARBA" id="ARBA00001913"/>
    </source>
</evidence>
<dbReference type="GO" id="GO:0070179">
    <property type="term" value="P:D-serine biosynthetic process"/>
    <property type="evidence" value="ECO:0007669"/>
    <property type="project" value="TreeGrafter"/>
</dbReference>
<comment type="cofactor">
    <cofactor evidence="4">
        <name>Mg(2+)</name>
        <dbReference type="ChEBI" id="CHEBI:18420"/>
    </cofactor>
</comment>
<dbReference type="InterPro" id="IPR000634">
    <property type="entry name" value="Ser/Thr_deHydtase_PyrdxlP-BS"/>
</dbReference>
<dbReference type="FunFam" id="3.40.50.1100:FF:000041">
    <property type="entry name" value="Threonine ammonia-lyase, variant"/>
    <property type="match status" value="1"/>
</dbReference>
<evidence type="ECO:0000256" key="17">
    <source>
        <dbReference type="ARBA" id="ARBA00070760"/>
    </source>
</evidence>
<dbReference type="GO" id="GO:0030170">
    <property type="term" value="F:pyridoxal phosphate binding"/>
    <property type="evidence" value="ECO:0007669"/>
    <property type="project" value="InterPro"/>
</dbReference>
<evidence type="ECO:0000256" key="18">
    <source>
        <dbReference type="ARBA" id="ARBA00076108"/>
    </source>
</evidence>
<comment type="catalytic activity">
    <reaction evidence="11">
        <text>L-serine = pyruvate + NH4(+)</text>
        <dbReference type="Rhea" id="RHEA:19169"/>
        <dbReference type="ChEBI" id="CHEBI:15361"/>
        <dbReference type="ChEBI" id="CHEBI:28938"/>
        <dbReference type="ChEBI" id="CHEBI:33384"/>
        <dbReference type="EC" id="4.3.1.17"/>
    </reaction>
</comment>
<evidence type="ECO:0000256" key="10">
    <source>
        <dbReference type="ARBA" id="ARBA00031418"/>
    </source>
</evidence>
<dbReference type="Gene3D" id="3.40.50.1100">
    <property type="match status" value="2"/>
</dbReference>
<evidence type="ECO:0000256" key="14">
    <source>
        <dbReference type="ARBA" id="ARBA00056426"/>
    </source>
</evidence>
<feature type="non-terminal residue" evidence="22">
    <location>
        <position position="316"/>
    </location>
</feature>
<dbReference type="GO" id="GO:0018114">
    <property type="term" value="F:threonine racemase activity"/>
    <property type="evidence" value="ECO:0007669"/>
    <property type="project" value="TreeGrafter"/>
</dbReference>
<comment type="caution">
    <text evidence="22">The sequence shown here is derived from an EMBL/GenBank/DDBJ whole genome shotgun (WGS) entry which is preliminary data.</text>
</comment>
<comment type="catalytic activity">
    <reaction evidence="12">
        <text>D-serine = pyruvate + NH4(+)</text>
        <dbReference type="Rhea" id="RHEA:13977"/>
        <dbReference type="ChEBI" id="CHEBI:15361"/>
        <dbReference type="ChEBI" id="CHEBI:28938"/>
        <dbReference type="ChEBI" id="CHEBI:35247"/>
        <dbReference type="EC" id="4.3.1.18"/>
    </reaction>
</comment>
<sequence>GRARRTPVLTCAGLDRRAGRRLLFKCELFQSTGSFKIRGALNAVRSLVERSESAGRPRPRALVTHSSGNHGQALACAAQAEGIPAYVVVPRTAPHCKQAAIRAYGATVVPCEPSDESRAETAARVVEETGGVMVHPNQDPEVIAGQGTIALEVLEQVPEVNAVVVPVGGGGMIAGIAVAIKALRPDVKVFAAEPSNVDDCYQSKVRGELTPNLHPRDTIADAVKTSIGPNTWPIIRDLVDDVLTVSEEEIKQATWLVWERMKLLIEPTAGVGLAAVLSEKFKAVPRDVENVCIVLCGGNVDLRSLTWLTDLSGKTE</sequence>
<dbReference type="EC" id="4.3.1.17" evidence="6"/>
<dbReference type="GO" id="GO:0003941">
    <property type="term" value="F:L-serine ammonia-lyase activity"/>
    <property type="evidence" value="ECO:0007669"/>
    <property type="project" value="UniProtKB-EC"/>
</dbReference>
<evidence type="ECO:0000313" key="23">
    <source>
        <dbReference type="Proteomes" id="UP000591535"/>
    </source>
</evidence>
<dbReference type="EC" id="5.1.1.18" evidence="16"/>
<evidence type="ECO:0000256" key="3">
    <source>
        <dbReference type="ARBA" id="ARBA00001936"/>
    </source>
</evidence>
<dbReference type="GO" id="GO:0005524">
    <property type="term" value="F:ATP binding"/>
    <property type="evidence" value="ECO:0007669"/>
    <property type="project" value="TreeGrafter"/>
</dbReference>
<evidence type="ECO:0000256" key="13">
    <source>
        <dbReference type="ARBA" id="ARBA00051769"/>
    </source>
</evidence>
<dbReference type="GO" id="GO:0008721">
    <property type="term" value="F:D-serine ammonia-lyase activity"/>
    <property type="evidence" value="ECO:0007669"/>
    <property type="project" value="UniProtKB-EC"/>
</dbReference>
<dbReference type="SUPFAM" id="SSF53686">
    <property type="entry name" value="Tryptophan synthase beta subunit-like PLP-dependent enzymes"/>
    <property type="match status" value="1"/>
</dbReference>
<evidence type="ECO:0000256" key="9">
    <source>
        <dbReference type="ARBA" id="ARBA00023239"/>
    </source>
</evidence>
<evidence type="ECO:0000256" key="19">
    <source>
        <dbReference type="ARBA" id="ARBA00081060"/>
    </source>
</evidence>
<dbReference type="PROSITE" id="PS00165">
    <property type="entry name" value="DEHYDRATASE_SER_THR"/>
    <property type="match status" value="1"/>
</dbReference>
<comment type="cofactor">
    <cofactor evidence="3">
        <name>Mn(2+)</name>
        <dbReference type="ChEBI" id="CHEBI:29035"/>
    </cofactor>
</comment>
<evidence type="ECO:0000256" key="16">
    <source>
        <dbReference type="ARBA" id="ARBA00066592"/>
    </source>
</evidence>
<keyword evidence="7" id="KW-0460">Magnesium</keyword>
<evidence type="ECO:0000256" key="2">
    <source>
        <dbReference type="ARBA" id="ARBA00001933"/>
    </source>
</evidence>
<dbReference type="InterPro" id="IPR036052">
    <property type="entry name" value="TrpB-like_PALP_sf"/>
</dbReference>
<dbReference type="Proteomes" id="UP000591535">
    <property type="component" value="Unassembled WGS sequence"/>
</dbReference>
<evidence type="ECO:0000256" key="5">
    <source>
        <dbReference type="ARBA" id="ARBA00010869"/>
    </source>
</evidence>
<evidence type="ECO:0000256" key="8">
    <source>
        <dbReference type="ARBA" id="ARBA00022898"/>
    </source>
</evidence>
<comment type="catalytic activity">
    <reaction evidence="13">
        <text>L-serine = D-serine</text>
        <dbReference type="Rhea" id="RHEA:10980"/>
        <dbReference type="ChEBI" id="CHEBI:33384"/>
        <dbReference type="ChEBI" id="CHEBI:35247"/>
        <dbReference type="EC" id="5.1.1.18"/>
    </reaction>
</comment>
<dbReference type="EMBL" id="VWZG01004227">
    <property type="protein sequence ID" value="NXG17285.1"/>
    <property type="molecule type" value="Genomic_DNA"/>
</dbReference>
<evidence type="ECO:0000256" key="6">
    <source>
        <dbReference type="ARBA" id="ARBA00012093"/>
    </source>
</evidence>
<organism evidence="22 23">
    <name type="scientific">Grallaria varia</name>
    <name type="common">variegated antpitta</name>
    <dbReference type="NCBI Taxonomy" id="117165"/>
    <lineage>
        <taxon>Eukaryota</taxon>
        <taxon>Metazoa</taxon>
        <taxon>Chordata</taxon>
        <taxon>Craniata</taxon>
        <taxon>Vertebrata</taxon>
        <taxon>Euteleostomi</taxon>
        <taxon>Archelosauria</taxon>
        <taxon>Archosauria</taxon>
        <taxon>Dinosauria</taxon>
        <taxon>Saurischia</taxon>
        <taxon>Theropoda</taxon>
        <taxon>Coelurosauria</taxon>
        <taxon>Aves</taxon>
        <taxon>Neognathae</taxon>
        <taxon>Neoaves</taxon>
        <taxon>Telluraves</taxon>
        <taxon>Australaves</taxon>
        <taxon>Passeriformes</taxon>
        <taxon>Formicariidae</taxon>
        <taxon>Grallaria</taxon>
    </lineage>
</organism>
<dbReference type="Pfam" id="PF00291">
    <property type="entry name" value="PALP"/>
    <property type="match status" value="1"/>
</dbReference>
<dbReference type="FunFam" id="3.40.50.1100:FF:000133">
    <property type="entry name" value="Serine racemase"/>
    <property type="match status" value="1"/>
</dbReference>
<keyword evidence="9" id="KW-0456">Lyase</keyword>
<evidence type="ECO:0000256" key="7">
    <source>
        <dbReference type="ARBA" id="ARBA00022842"/>
    </source>
</evidence>
<protein>
    <recommendedName>
        <fullName evidence="17">Serine racemase</fullName>
        <ecNumber evidence="6">4.3.1.17</ecNumber>
        <ecNumber evidence="15">4.3.1.18</ecNumber>
        <ecNumber evidence="16">5.1.1.18</ecNumber>
    </recommendedName>
    <alternativeName>
        <fullName evidence="18">D-serine ammonia-lyase</fullName>
    </alternativeName>
    <alternativeName>
        <fullName evidence="20">D-serine dehydratase</fullName>
    </alternativeName>
    <alternativeName>
        <fullName evidence="19">L-serine ammonia-lyase</fullName>
    </alternativeName>
    <alternativeName>
        <fullName evidence="10">L-serine dehydratase</fullName>
    </alternativeName>
</protein>
<evidence type="ECO:0000256" key="11">
    <source>
        <dbReference type="ARBA" id="ARBA00049406"/>
    </source>
</evidence>
<dbReference type="PANTHER" id="PTHR43050">
    <property type="entry name" value="SERINE / THREONINE RACEMASE FAMILY MEMBER"/>
    <property type="match status" value="1"/>
</dbReference>
<dbReference type="EC" id="4.3.1.18" evidence="15"/>
<evidence type="ECO:0000313" key="22">
    <source>
        <dbReference type="EMBL" id="NXG17285.1"/>
    </source>
</evidence>
<keyword evidence="8" id="KW-0663">Pyridoxal phosphate</keyword>
<evidence type="ECO:0000259" key="21">
    <source>
        <dbReference type="Pfam" id="PF00291"/>
    </source>
</evidence>
<dbReference type="GO" id="GO:0006563">
    <property type="term" value="P:L-serine metabolic process"/>
    <property type="evidence" value="ECO:0007669"/>
    <property type="project" value="UniProtKB-ARBA"/>
</dbReference>
<comment type="cofactor">
    <cofactor evidence="1">
        <name>Ca(2+)</name>
        <dbReference type="ChEBI" id="CHEBI:29108"/>
    </cofactor>
</comment>
<comment type="cofactor">
    <cofactor evidence="2">
        <name>pyridoxal 5'-phosphate</name>
        <dbReference type="ChEBI" id="CHEBI:597326"/>
    </cofactor>
</comment>
<evidence type="ECO:0000256" key="15">
    <source>
        <dbReference type="ARBA" id="ARBA00066349"/>
    </source>
</evidence>
<dbReference type="PANTHER" id="PTHR43050:SF1">
    <property type="entry name" value="SERINE RACEMASE"/>
    <property type="match status" value="1"/>
</dbReference>
<reference evidence="22 23" key="1">
    <citation type="submission" date="2019-09" db="EMBL/GenBank/DDBJ databases">
        <title>Bird 10,000 Genomes (B10K) Project - Family phase.</title>
        <authorList>
            <person name="Zhang G."/>
        </authorList>
    </citation>
    <scope>NUCLEOTIDE SEQUENCE [LARGE SCALE GENOMIC DNA]</scope>
    <source>
        <strain evidence="22">B10K-DU-001-02</strain>
        <tissue evidence="22">Muscle</tissue>
    </source>
</reference>
<feature type="domain" description="Tryptophan synthase beta chain-like PALP" evidence="21">
    <location>
        <begin position="4"/>
        <end position="297"/>
    </location>
</feature>
<dbReference type="GO" id="GO:0030378">
    <property type="term" value="F:serine racemase activity"/>
    <property type="evidence" value="ECO:0007669"/>
    <property type="project" value="UniProtKB-EC"/>
</dbReference>
<comment type="function">
    <text evidence="14">Catalyzes the synthesis of D-serine from L-serine. D-serine is a key coagonist with glutamate at NMDA receptors. Has dehydratase activity towards both L-serine and D-serine.</text>
</comment>
<evidence type="ECO:0000256" key="12">
    <source>
        <dbReference type="ARBA" id="ARBA00050422"/>
    </source>
</evidence>
<proteinExistence type="inferred from homology"/>
<keyword evidence="23" id="KW-1185">Reference proteome</keyword>
<dbReference type="InterPro" id="IPR001926">
    <property type="entry name" value="TrpB-like_PALP"/>
</dbReference>
<gene>
    <name evidence="22" type="primary">Srr</name>
    <name evidence="22" type="ORF">GRAVAR_R03111</name>
</gene>
<dbReference type="GO" id="GO:0000287">
    <property type="term" value="F:magnesium ion binding"/>
    <property type="evidence" value="ECO:0007669"/>
    <property type="project" value="TreeGrafter"/>
</dbReference>